<dbReference type="AlphaFoldDB" id="A0A1W6L6I1"/>
<dbReference type="OrthoDB" id="571052at2"/>
<proteinExistence type="predicted"/>
<dbReference type="RefSeq" id="WP_085750210.1">
    <property type="nucleotide sequence ID" value="NZ_BSPR01000008.1"/>
</dbReference>
<reference evidence="1 2" key="1">
    <citation type="submission" date="2016-04" db="EMBL/GenBank/DDBJ databases">
        <title>Complete genome sequence of natural rubber-degrading, novel Gram-negative bacterium, Rhizobacter gummiphilus strain NS21.</title>
        <authorList>
            <person name="Tabata M."/>
            <person name="Kasai D."/>
            <person name="Fukuda M."/>
        </authorList>
    </citation>
    <scope>NUCLEOTIDE SEQUENCE [LARGE SCALE GENOMIC DNA]</scope>
    <source>
        <strain evidence="1 2">NS21</strain>
    </source>
</reference>
<evidence type="ECO:0000313" key="1">
    <source>
        <dbReference type="EMBL" id="ARN19939.1"/>
    </source>
</evidence>
<accession>A0A1W6L6I1</accession>
<dbReference type="STRING" id="946333.A4W93_08440"/>
<name>A0A1W6L6I1_9BURK</name>
<dbReference type="EMBL" id="CP015118">
    <property type="protein sequence ID" value="ARN19939.1"/>
    <property type="molecule type" value="Genomic_DNA"/>
</dbReference>
<dbReference type="Pfam" id="PF07452">
    <property type="entry name" value="CHRD"/>
    <property type="match status" value="1"/>
</dbReference>
<dbReference type="SMART" id="SM00754">
    <property type="entry name" value="CHRD"/>
    <property type="match status" value="1"/>
</dbReference>
<dbReference type="InterPro" id="IPR010895">
    <property type="entry name" value="CHRD"/>
</dbReference>
<dbReference type="Proteomes" id="UP000193427">
    <property type="component" value="Chromosome"/>
</dbReference>
<protein>
    <submittedName>
        <fullName evidence="1">CHRD domain-containing protein</fullName>
    </submittedName>
</protein>
<sequence>MNRTLTAVFAAAALAAGCSMNPMGSHAPSLGAKLTASAEVPPNPSTGSGTLEARYNTDTQVLKWKVTYTGLTGPVTAAHFHGPAAPGTNTGVVVPFSGPLASPIEGEAKLSAIQASDLLAGKWYVNLHTAAYPGGEIRGQVTANN</sequence>
<dbReference type="PROSITE" id="PS50933">
    <property type="entry name" value="CHRD"/>
    <property type="match status" value="1"/>
</dbReference>
<dbReference type="KEGG" id="rgu:A4W93_08440"/>
<organism evidence="1 2">
    <name type="scientific">Piscinibacter gummiphilus</name>
    <dbReference type="NCBI Taxonomy" id="946333"/>
    <lineage>
        <taxon>Bacteria</taxon>
        <taxon>Pseudomonadati</taxon>
        <taxon>Pseudomonadota</taxon>
        <taxon>Betaproteobacteria</taxon>
        <taxon>Burkholderiales</taxon>
        <taxon>Sphaerotilaceae</taxon>
        <taxon>Piscinibacter</taxon>
    </lineage>
</organism>
<keyword evidence="2" id="KW-1185">Reference proteome</keyword>
<gene>
    <name evidence="1" type="ORF">A4W93_08440</name>
</gene>
<evidence type="ECO:0000313" key="2">
    <source>
        <dbReference type="Proteomes" id="UP000193427"/>
    </source>
</evidence>
<dbReference type="PROSITE" id="PS51257">
    <property type="entry name" value="PROKAR_LIPOPROTEIN"/>
    <property type="match status" value="1"/>
</dbReference>